<dbReference type="AlphaFoldDB" id="A0A8S0PXF0"/>
<dbReference type="Gramene" id="OE9A090376T1">
    <property type="protein sequence ID" value="OE9A090376C1"/>
    <property type="gene ID" value="OE9A090376"/>
</dbReference>
<keyword evidence="2" id="KW-1185">Reference proteome</keyword>
<evidence type="ECO:0000313" key="1">
    <source>
        <dbReference type="EMBL" id="CAA2956197.1"/>
    </source>
</evidence>
<dbReference type="EMBL" id="CACTIH010000177">
    <property type="protein sequence ID" value="CAA2956197.1"/>
    <property type="molecule type" value="Genomic_DNA"/>
</dbReference>
<dbReference type="Proteomes" id="UP000594638">
    <property type="component" value="Unassembled WGS sequence"/>
</dbReference>
<protein>
    <submittedName>
        <fullName evidence="1">Uncharacterized protein</fullName>
    </submittedName>
</protein>
<gene>
    <name evidence="1" type="ORF">OLEA9_A090376</name>
</gene>
<name>A0A8S0PXF0_OLEEU</name>
<sequence length="136" mass="15201">MLVGLEKKGTSSEGLKLNLSVSRECTFNHQSVVEIQSVTRRVVAEFPGLGPGLVEPANKCLPLRTGHKLRPFPRFVDCFYTFSPPTTHLRRFSSFLRRLKPLPYGGAVRWAAAEIRYAPQRAANSAGKCRFLEIVV</sequence>
<reference evidence="1 2" key="1">
    <citation type="submission" date="2019-12" db="EMBL/GenBank/DDBJ databases">
        <authorList>
            <person name="Alioto T."/>
            <person name="Alioto T."/>
            <person name="Gomez Garrido J."/>
        </authorList>
    </citation>
    <scope>NUCLEOTIDE SEQUENCE [LARGE SCALE GENOMIC DNA]</scope>
</reference>
<evidence type="ECO:0000313" key="2">
    <source>
        <dbReference type="Proteomes" id="UP000594638"/>
    </source>
</evidence>
<accession>A0A8S0PXF0</accession>
<comment type="caution">
    <text evidence="1">The sequence shown here is derived from an EMBL/GenBank/DDBJ whole genome shotgun (WGS) entry which is preliminary data.</text>
</comment>
<proteinExistence type="predicted"/>
<organism evidence="1 2">
    <name type="scientific">Olea europaea subsp. europaea</name>
    <dbReference type="NCBI Taxonomy" id="158383"/>
    <lineage>
        <taxon>Eukaryota</taxon>
        <taxon>Viridiplantae</taxon>
        <taxon>Streptophyta</taxon>
        <taxon>Embryophyta</taxon>
        <taxon>Tracheophyta</taxon>
        <taxon>Spermatophyta</taxon>
        <taxon>Magnoliopsida</taxon>
        <taxon>eudicotyledons</taxon>
        <taxon>Gunneridae</taxon>
        <taxon>Pentapetalae</taxon>
        <taxon>asterids</taxon>
        <taxon>lamiids</taxon>
        <taxon>Lamiales</taxon>
        <taxon>Oleaceae</taxon>
        <taxon>Oleeae</taxon>
        <taxon>Olea</taxon>
    </lineage>
</organism>